<dbReference type="PROSITE" id="PS50026">
    <property type="entry name" value="EGF_3"/>
    <property type="match status" value="7"/>
</dbReference>
<feature type="domain" description="DSL" evidence="20">
    <location>
        <begin position="155"/>
        <end position="199"/>
    </location>
</feature>
<evidence type="ECO:0000256" key="5">
    <source>
        <dbReference type="ARBA" id="ARBA00022729"/>
    </source>
</evidence>
<dbReference type="SUPFAM" id="SSF57196">
    <property type="entry name" value="EGF/Laminin"/>
    <property type="match status" value="3"/>
</dbReference>
<dbReference type="GO" id="GO:0016020">
    <property type="term" value="C:membrane"/>
    <property type="evidence" value="ECO:0007669"/>
    <property type="project" value="UniProtKB-SubCell"/>
</dbReference>
<dbReference type="GO" id="GO:0007219">
    <property type="term" value="P:Notch signaling pathway"/>
    <property type="evidence" value="ECO:0007669"/>
    <property type="project" value="InterPro"/>
</dbReference>
<dbReference type="Gene3D" id="2.60.40.3510">
    <property type="match status" value="1"/>
</dbReference>
<accession>A0A3B4APA9</accession>
<evidence type="ECO:0000256" key="16">
    <source>
        <dbReference type="RuleBase" id="RU280815"/>
    </source>
</evidence>
<dbReference type="AlphaFoldDB" id="A0A3B4APA9"/>
<evidence type="ECO:0000256" key="8">
    <source>
        <dbReference type="ARBA" id="ARBA00022837"/>
    </source>
</evidence>
<comment type="subcellular location">
    <subcellularLocation>
        <location evidence="1 16">Membrane</location>
        <topology evidence="1 16">Single-pass type I membrane protein</topology>
    </subcellularLocation>
</comment>
<reference evidence="21" key="2">
    <citation type="submission" date="2025-09" db="UniProtKB">
        <authorList>
            <consortium name="Ensembl"/>
        </authorList>
    </citation>
    <scope>IDENTIFICATION</scope>
</reference>
<evidence type="ECO:0000256" key="15">
    <source>
        <dbReference type="PROSITE-ProRule" id="PRU00377"/>
    </source>
</evidence>
<evidence type="ECO:0000313" key="21">
    <source>
        <dbReference type="Ensembl" id="ENSPMGP00000019007.1"/>
    </source>
</evidence>
<keyword evidence="7" id="KW-0221">Differentiation</keyword>
<feature type="disulfide bond" evidence="14">
    <location>
        <begin position="448"/>
        <end position="457"/>
    </location>
</feature>
<dbReference type="FunFam" id="2.10.25.10:FF:000012">
    <property type="entry name" value="Delta-like protein"/>
    <property type="match status" value="2"/>
</dbReference>
<dbReference type="SMART" id="SM00051">
    <property type="entry name" value="DSL"/>
    <property type="match status" value="1"/>
</dbReference>
<dbReference type="InterPro" id="IPR001774">
    <property type="entry name" value="DSL"/>
</dbReference>
<feature type="disulfide bond" evidence="14">
    <location>
        <begin position="372"/>
        <end position="381"/>
    </location>
</feature>
<dbReference type="Gene3D" id="2.10.25.10">
    <property type="entry name" value="Laminin"/>
    <property type="match status" value="7"/>
</dbReference>
<dbReference type="FunFam" id="2.10.25.140:FF:000001">
    <property type="entry name" value="Delta-like protein"/>
    <property type="match status" value="1"/>
</dbReference>
<dbReference type="PANTHER" id="PTHR24049:SF22">
    <property type="entry name" value="DROSOPHILA CRUMBS HOMOLOG"/>
    <property type="match status" value="1"/>
</dbReference>
<evidence type="ECO:0000313" key="22">
    <source>
        <dbReference type="Proteomes" id="UP000261520"/>
    </source>
</evidence>
<dbReference type="Pfam" id="PF07657">
    <property type="entry name" value="MNNL"/>
    <property type="match status" value="1"/>
</dbReference>
<feature type="domain" description="EGF-like" evidence="19">
    <location>
        <begin position="306"/>
        <end position="342"/>
    </location>
</feature>
<evidence type="ECO:0000259" key="20">
    <source>
        <dbReference type="PROSITE" id="PS51051"/>
    </source>
</evidence>
<dbReference type="Pfam" id="PF21700">
    <property type="entry name" value="EGF_DL_JAG"/>
    <property type="match status" value="1"/>
</dbReference>
<dbReference type="Proteomes" id="UP000261520">
    <property type="component" value="Unplaced"/>
</dbReference>
<dbReference type="GO" id="GO:0007417">
    <property type="term" value="P:central nervous system development"/>
    <property type="evidence" value="ECO:0007669"/>
    <property type="project" value="UniProtKB-ARBA"/>
</dbReference>
<dbReference type="FunFam" id="2.10.25.10:FF:000018">
    <property type="entry name" value="Delta-like 1"/>
    <property type="match status" value="1"/>
</dbReference>
<keyword evidence="22" id="KW-1185">Reference proteome</keyword>
<feature type="domain" description="EGF-like" evidence="19">
    <location>
        <begin position="200"/>
        <end position="233"/>
    </location>
</feature>
<dbReference type="SMART" id="SM00179">
    <property type="entry name" value="EGF_CA"/>
    <property type="match status" value="6"/>
</dbReference>
<keyword evidence="11 16" id="KW-0472">Membrane</keyword>
<dbReference type="GO" id="GO:0005509">
    <property type="term" value="F:calcium ion binding"/>
    <property type="evidence" value="ECO:0007669"/>
    <property type="project" value="InterPro"/>
</dbReference>
<dbReference type="GO" id="GO:0071944">
    <property type="term" value="C:cell periphery"/>
    <property type="evidence" value="ECO:0007669"/>
    <property type="project" value="UniProtKB-ARBA"/>
</dbReference>
<keyword evidence="2 16" id="KW-0217">Developmental protein</keyword>
<dbReference type="STRING" id="409849.ENSPMGP00000019007"/>
<dbReference type="FunFam" id="2.10.25.10:FF:000185">
    <property type="entry name" value="basement membrane-specific heparan sulfate proteoglycan core protein-like"/>
    <property type="match status" value="1"/>
</dbReference>
<feature type="signal peptide" evidence="18">
    <location>
        <begin position="1"/>
        <end position="16"/>
    </location>
</feature>
<dbReference type="FunFam" id="2.10.25.10:FF:000117">
    <property type="entry name" value="Delta-like protein"/>
    <property type="match status" value="1"/>
</dbReference>
<dbReference type="PRINTS" id="PR00010">
    <property type="entry name" value="EGFBLOOD"/>
</dbReference>
<dbReference type="InterPro" id="IPR001881">
    <property type="entry name" value="EGF-like_Ca-bd_dom"/>
</dbReference>
<organism evidence="21 22">
    <name type="scientific">Periophthalmus magnuspinnatus</name>
    <dbReference type="NCBI Taxonomy" id="409849"/>
    <lineage>
        <taxon>Eukaryota</taxon>
        <taxon>Metazoa</taxon>
        <taxon>Chordata</taxon>
        <taxon>Craniata</taxon>
        <taxon>Vertebrata</taxon>
        <taxon>Euteleostomi</taxon>
        <taxon>Actinopterygii</taxon>
        <taxon>Neopterygii</taxon>
        <taxon>Teleostei</taxon>
        <taxon>Neoteleostei</taxon>
        <taxon>Acanthomorphata</taxon>
        <taxon>Gobiaria</taxon>
        <taxon>Gobiiformes</taxon>
        <taxon>Gobioidei</taxon>
        <taxon>Gobiidae</taxon>
        <taxon>Oxudercinae</taxon>
        <taxon>Periophthalmus</taxon>
    </lineage>
</organism>
<dbReference type="PANTHER" id="PTHR24049">
    <property type="entry name" value="CRUMBS FAMILY MEMBER"/>
    <property type="match status" value="1"/>
</dbReference>
<dbReference type="PROSITE" id="PS01187">
    <property type="entry name" value="EGF_CA"/>
    <property type="match status" value="1"/>
</dbReference>
<protein>
    <recommendedName>
        <fullName evidence="16">Delta-like protein</fullName>
    </recommendedName>
</protein>
<dbReference type="InterPro" id="IPR009030">
    <property type="entry name" value="Growth_fac_rcpt_cys_sf"/>
</dbReference>
<name>A0A3B4APA9_9GOBI</name>
<dbReference type="PROSITE" id="PS00022">
    <property type="entry name" value="EGF_1"/>
    <property type="match status" value="7"/>
</dbReference>
<evidence type="ECO:0000256" key="12">
    <source>
        <dbReference type="ARBA" id="ARBA00023157"/>
    </source>
</evidence>
<feature type="domain" description="EGF-like" evidence="19">
    <location>
        <begin position="266"/>
        <end position="304"/>
    </location>
</feature>
<dbReference type="PROSITE" id="PS51051">
    <property type="entry name" value="DSL"/>
    <property type="match status" value="1"/>
</dbReference>
<dbReference type="Pfam" id="PF21795">
    <property type="entry name" value="JAG1-like_EGF2"/>
    <property type="match status" value="1"/>
</dbReference>
<dbReference type="FunFam" id="2.10.25.10:FF:000064">
    <property type="entry name" value="Delta-like protein"/>
    <property type="match status" value="1"/>
</dbReference>
<dbReference type="CDD" id="cd00054">
    <property type="entry name" value="EGF_CA"/>
    <property type="match status" value="5"/>
</dbReference>
<feature type="domain" description="EGF-like" evidence="19">
    <location>
        <begin position="344"/>
        <end position="382"/>
    </location>
</feature>
<dbReference type="GO" id="GO:0048513">
    <property type="term" value="P:animal organ development"/>
    <property type="evidence" value="ECO:0007669"/>
    <property type="project" value="UniProtKB-ARBA"/>
</dbReference>
<feature type="disulfide bond" evidence="14">
    <location>
        <begin position="353"/>
        <end position="370"/>
    </location>
</feature>
<keyword evidence="4 16" id="KW-0812">Transmembrane</keyword>
<feature type="disulfide bond" evidence="14">
    <location>
        <begin position="223"/>
        <end position="232"/>
    </location>
</feature>
<dbReference type="InterPro" id="IPR013032">
    <property type="entry name" value="EGF-like_CS"/>
</dbReference>
<dbReference type="Pfam" id="PF12661">
    <property type="entry name" value="hEGF"/>
    <property type="match status" value="1"/>
</dbReference>
<feature type="disulfide bond" evidence="14">
    <location>
        <begin position="332"/>
        <end position="341"/>
    </location>
</feature>
<comment type="caution">
    <text evidence="14">Lacks conserved residue(s) required for the propagation of feature annotation.</text>
</comment>
<feature type="transmembrane region" description="Helical" evidence="17">
    <location>
        <begin position="511"/>
        <end position="536"/>
    </location>
</feature>
<evidence type="ECO:0000256" key="14">
    <source>
        <dbReference type="PROSITE-ProRule" id="PRU00076"/>
    </source>
</evidence>
<dbReference type="PROSITE" id="PS01186">
    <property type="entry name" value="EGF_2"/>
    <property type="match status" value="7"/>
</dbReference>
<evidence type="ECO:0000256" key="18">
    <source>
        <dbReference type="SAM" id="SignalP"/>
    </source>
</evidence>
<dbReference type="InterPro" id="IPR051022">
    <property type="entry name" value="Notch_Cell-Fate_Det"/>
</dbReference>
<dbReference type="Gene3D" id="2.10.25.140">
    <property type="match status" value="1"/>
</dbReference>
<dbReference type="InterPro" id="IPR000152">
    <property type="entry name" value="EGF-type_Asp/Asn_hydroxyl_site"/>
</dbReference>
<dbReference type="InterPro" id="IPR018097">
    <property type="entry name" value="EGF_Ca-bd_CS"/>
</dbReference>
<feature type="disulfide bond" evidence="15">
    <location>
        <begin position="157"/>
        <end position="166"/>
    </location>
</feature>
<dbReference type="SUPFAM" id="SSF57184">
    <property type="entry name" value="Growth factor receptor domain"/>
    <property type="match status" value="1"/>
</dbReference>
<feature type="domain" description="EGF-like" evidence="19">
    <location>
        <begin position="422"/>
        <end position="458"/>
    </location>
</feature>
<keyword evidence="6 16" id="KW-0677">Repeat</keyword>
<evidence type="ECO:0000256" key="2">
    <source>
        <dbReference type="ARBA" id="ARBA00022473"/>
    </source>
</evidence>
<evidence type="ECO:0000256" key="4">
    <source>
        <dbReference type="ARBA" id="ARBA00022692"/>
    </source>
</evidence>
<dbReference type="Pfam" id="PF01414">
    <property type="entry name" value="DSL"/>
    <property type="match status" value="1"/>
</dbReference>
<evidence type="ECO:0000259" key="19">
    <source>
        <dbReference type="PROSITE" id="PS50026"/>
    </source>
</evidence>
<reference evidence="21" key="1">
    <citation type="submission" date="2025-08" db="UniProtKB">
        <authorList>
            <consortium name="Ensembl"/>
        </authorList>
    </citation>
    <scope>IDENTIFICATION</scope>
</reference>
<evidence type="ECO:0000256" key="7">
    <source>
        <dbReference type="ARBA" id="ARBA00022782"/>
    </source>
</evidence>
<dbReference type="InterPro" id="IPR000742">
    <property type="entry name" value="EGF"/>
</dbReference>
<keyword evidence="13" id="KW-0325">Glycoprotein</keyword>
<evidence type="ECO:0000256" key="17">
    <source>
        <dbReference type="SAM" id="Phobius"/>
    </source>
</evidence>
<proteinExistence type="predicted"/>
<feature type="disulfide bond" evidence="14">
    <location>
        <begin position="294"/>
        <end position="303"/>
    </location>
</feature>
<evidence type="ECO:0000256" key="3">
    <source>
        <dbReference type="ARBA" id="ARBA00022536"/>
    </source>
</evidence>
<keyword evidence="8" id="KW-0106">Calcium</keyword>
<feature type="disulfide bond" evidence="15">
    <location>
        <begin position="190"/>
        <end position="199"/>
    </location>
</feature>
<evidence type="ECO:0000256" key="6">
    <source>
        <dbReference type="ARBA" id="ARBA00022737"/>
    </source>
</evidence>
<feature type="domain" description="EGF-like" evidence="19">
    <location>
        <begin position="460"/>
        <end position="497"/>
    </location>
</feature>
<feature type="disulfide bond" evidence="14">
    <location>
        <begin position="487"/>
        <end position="496"/>
    </location>
</feature>
<feature type="domain" description="EGF-like" evidence="19">
    <location>
        <begin position="384"/>
        <end position="420"/>
    </location>
</feature>
<evidence type="ECO:0000256" key="1">
    <source>
        <dbReference type="ARBA" id="ARBA00004479"/>
    </source>
</evidence>
<evidence type="ECO:0000256" key="10">
    <source>
        <dbReference type="ARBA" id="ARBA00022989"/>
    </source>
</evidence>
<evidence type="ECO:0000256" key="13">
    <source>
        <dbReference type="ARBA" id="ARBA00023180"/>
    </source>
</evidence>
<keyword evidence="12 14" id="KW-1015">Disulfide bond</keyword>
<feature type="chain" id="PRO_5017486742" description="Delta-like protein" evidence="18">
    <location>
        <begin position="17"/>
        <end position="679"/>
    </location>
</feature>
<keyword evidence="3 14" id="KW-0245">EGF-like domain</keyword>
<dbReference type="PROSITE" id="PS00010">
    <property type="entry name" value="ASX_HYDROXYL"/>
    <property type="match status" value="2"/>
</dbReference>
<comment type="function">
    <text evidence="16">Putative Notch ligand involved in the mediation of Notch signaling.</text>
</comment>
<evidence type="ECO:0000256" key="9">
    <source>
        <dbReference type="ARBA" id="ARBA00022843"/>
    </source>
</evidence>
<keyword evidence="5 16" id="KW-0732">Signal</keyword>
<dbReference type="SMART" id="SM00181">
    <property type="entry name" value="EGF"/>
    <property type="match status" value="9"/>
</dbReference>
<keyword evidence="9" id="KW-0832">Ubl conjugation</keyword>
<dbReference type="GO" id="GO:0030154">
    <property type="term" value="P:cell differentiation"/>
    <property type="evidence" value="ECO:0007669"/>
    <property type="project" value="UniProtKB-KW"/>
</dbReference>
<keyword evidence="10 16" id="KW-1133">Transmembrane helix</keyword>
<feature type="disulfide bond" evidence="15">
    <location>
        <begin position="170"/>
        <end position="182"/>
    </location>
</feature>
<sequence>MAVWFTLVFTIVLGTGVFEVEFHHFQNTNGALANGLSCGKSGCRTFFTVCLKNFQTVVSPGKCLFGRATTPVLGTDSFSIQQNARLRLPLNFTWPGAFSLIVEAWHSPATGLPGDTTNPELISSFTIQKKLGIGHEWSQEAASDTQTELRYSYRFICNENYYGDTCSKICTPRDDRFGHYTCKPDGQIACRPGWKGEYCQEPVCLEGCNERNGNCTVPGECRCRPGWQGLFCDVCKLHPSCKHGTCTEPWLCICKEGWGGIFCDQDLNYCTHHKPCANGATCMNTGQGSYTCTCLPGFTGVNCDVEVRQCDSQPCRNGGYCMDSEEGYRCVCPPGYEEPHCEHKKLTCADKPCFHGGKCNEQDNGHSYTCECPAGYTGLNCEKKMDRCTSLQCVNGGHCVNHGNYGVCSCRSGFTGQRCEININECASNPCANGSTCTDRINDYTCTCPLGFSGRHCDRPTQLCGEKACLNGGTCTSGARGQHTCTCPTGYSGPLCQTYEPKPGWQYGDKVTLAAVGVGIGLVLLAVFFCMVFLGLRHIKKQRTEHHKSETINNLSTVDHQKENLISTVELKNTNKKMEQEVDCTRDKSNHKHINHYHPDYKMSMGYKDELSYLDKEENCEKTLEDKHHFRKMYRERPECRISTICSSRDSMYQSVFVIAEEKNECIIATEVFYSSSNY</sequence>
<dbReference type="Pfam" id="PF00008">
    <property type="entry name" value="EGF"/>
    <property type="match status" value="5"/>
</dbReference>
<feature type="disulfide bond" evidence="14">
    <location>
        <begin position="410"/>
        <end position="419"/>
    </location>
</feature>
<dbReference type="InterPro" id="IPR011651">
    <property type="entry name" value="Notch_ligand_N"/>
</dbReference>
<evidence type="ECO:0000256" key="11">
    <source>
        <dbReference type="ARBA" id="ARBA00023136"/>
    </source>
</evidence>
<dbReference type="Ensembl" id="ENSPMGT00000020269.1">
    <property type="protein sequence ID" value="ENSPMGP00000019007.1"/>
    <property type="gene ID" value="ENSPMGG00000015469.1"/>
</dbReference>